<dbReference type="CDD" id="cd15489">
    <property type="entry name" value="PHD_SF"/>
    <property type="match status" value="1"/>
</dbReference>
<dbReference type="PANTHER" id="PTHR31569">
    <property type="entry name" value="SWIM-TYPE DOMAIN-CONTAINING PROTEIN"/>
    <property type="match status" value="1"/>
</dbReference>
<dbReference type="InterPro" id="IPR052579">
    <property type="entry name" value="Zinc_finger_SWIM"/>
</dbReference>
<organism evidence="2 3">
    <name type="scientific">Hydra vulgaris</name>
    <name type="common">Hydra</name>
    <name type="synonym">Hydra attenuata</name>
    <dbReference type="NCBI Taxonomy" id="6087"/>
    <lineage>
        <taxon>Eukaryota</taxon>
        <taxon>Metazoa</taxon>
        <taxon>Cnidaria</taxon>
        <taxon>Hydrozoa</taxon>
        <taxon>Hydroidolina</taxon>
        <taxon>Anthoathecata</taxon>
        <taxon>Aplanulata</taxon>
        <taxon>Hydridae</taxon>
        <taxon>Hydra</taxon>
    </lineage>
</organism>
<gene>
    <name evidence="3" type="primary">LOC136076621</name>
</gene>
<dbReference type="InterPro" id="IPR011011">
    <property type="entry name" value="Znf_FYVE_PHD"/>
</dbReference>
<dbReference type="PANTHER" id="PTHR31569:SF4">
    <property type="entry name" value="SWIM-TYPE DOMAIN-CONTAINING PROTEIN"/>
    <property type="match status" value="1"/>
</dbReference>
<keyword evidence="2" id="KW-1185">Reference proteome</keyword>
<evidence type="ECO:0000313" key="3">
    <source>
        <dbReference type="RefSeq" id="XP_065645986.1"/>
    </source>
</evidence>
<evidence type="ECO:0000259" key="1">
    <source>
        <dbReference type="Pfam" id="PF21599"/>
    </source>
</evidence>
<dbReference type="InterPro" id="IPR013083">
    <property type="entry name" value="Znf_RING/FYVE/PHD"/>
</dbReference>
<dbReference type="Pfam" id="PF21599">
    <property type="entry name" value="ZSWIM3_N"/>
    <property type="match status" value="1"/>
</dbReference>
<dbReference type="Proteomes" id="UP001652625">
    <property type="component" value="Chromosome 02"/>
</dbReference>
<proteinExistence type="predicted"/>
<dbReference type="GeneID" id="136076621"/>
<protein>
    <submittedName>
        <fullName evidence="3">Uncharacterized protein LOC136076621 isoform X1</fullName>
    </submittedName>
</protein>
<reference evidence="2" key="1">
    <citation type="submission" date="2025-05" db="UniProtKB">
        <authorList>
            <consortium name="RefSeq"/>
        </authorList>
    </citation>
    <scope>NUCLEOTIDE SEQUENCE [LARGE SCALE GENOMIC DNA]</scope>
</reference>
<dbReference type="SUPFAM" id="SSF57903">
    <property type="entry name" value="FYVE/PHD zinc finger"/>
    <property type="match status" value="1"/>
</dbReference>
<dbReference type="RefSeq" id="XP_065645986.1">
    <property type="nucleotide sequence ID" value="XM_065789914.1"/>
</dbReference>
<evidence type="ECO:0000313" key="2">
    <source>
        <dbReference type="Proteomes" id="UP001652625"/>
    </source>
</evidence>
<dbReference type="Gene3D" id="3.30.40.10">
    <property type="entry name" value="Zinc/RING finger domain, C3HC4 (zinc finger)"/>
    <property type="match status" value="1"/>
</dbReference>
<sequence>MFKLGESFVKLTRHYITSTDESMAFSCSDSFASFAVLKEAIRKYEDTSFIKLWVRDARTIEAARKSIPKKAALMAADIKYYFIKYCCIHGGQKFKYCGKGKRKTSTFKKDCPFYLNFKASEDGQFLVLHTMNNTHNHEVSEILYKHLPNQRKLPDYAIEKAKELMHLKPNKKLLQKELIKSTGKIITLRDLSNIAASSNKVENRNDITTFVTTLKDKYMMLSWFLKADDVQKALSGTLINKSAVEKRPNCIPSSILDESALELLSSLQIYFSSDAWKALDKVIKAKKNQHIWPCAVCLKSTSEENKTGNAIACDSCLLWSHKKCVGQKENSFLKARNMKCQVLWFTFSWCISLNKLQKFYTL</sequence>
<reference evidence="3" key="2">
    <citation type="submission" date="2025-08" db="UniProtKB">
        <authorList>
            <consortium name="RefSeq"/>
        </authorList>
    </citation>
    <scope>IDENTIFICATION</scope>
</reference>
<dbReference type="InterPro" id="IPR048325">
    <property type="entry name" value="ZSWIM3_N"/>
</dbReference>
<name>A0ABM4BAN3_HYDVU</name>
<feature type="domain" description="ZSWIM3 N-terminal" evidence="1">
    <location>
        <begin position="27"/>
        <end position="137"/>
    </location>
</feature>
<accession>A0ABM4BAN3</accession>